<comment type="subcellular location">
    <subcellularLocation>
        <location evidence="1">Nucleus</location>
    </subcellularLocation>
</comment>
<feature type="region of interest" description="Disordered" evidence="6">
    <location>
        <begin position="69"/>
        <end position="127"/>
    </location>
</feature>
<evidence type="ECO:0000256" key="5">
    <source>
        <dbReference type="ARBA" id="ARBA00093456"/>
    </source>
</evidence>
<dbReference type="GO" id="GO:0036297">
    <property type="term" value="P:interstrand cross-link repair"/>
    <property type="evidence" value="ECO:0007669"/>
    <property type="project" value="TreeGrafter"/>
</dbReference>
<dbReference type="Pfam" id="PF14631">
    <property type="entry name" value="FancD2"/>
    <property type="match status" value="1"/>
</dbReference>
<feature type="non-terminal residue" evidence="7">
    <location>
        <position position="1"/>
    </location>
</feature>
<keyword evidence="3" id="KW-0832">Ubl conjugation</keyword>
<dbReference type="GO" id="GO:0007129">
    <property type="term" value="P:homologous chromosome pairing at meiosis"/>
    <property type="evidence" value="ECO:0007669"/>
    <property type="project" value="TreeGrafter"/>
</dbReference>
<protein>
    <submittedName>
        <fullName evidence="7">Uncharacterized protein</fullName>
    </submittedName>
</protein>
<dbReference type="GO" id="GO:0031573">
    <property type="term" value="P:mitotic intra-S DNA damage checkpoint signaling"/>
    <property type="evidence" value="ECO:0007669"/>
    <property type="project" value="TreeGrafter"/>
</dbReference>
<proteinExistence type="inferred from homology"/>
<feature type="compositionally biased region" description="Polar residues" evidence="6">
    <location>
        <begin position="69"/>
        <end position="81"/>
    </location>
</feature>
<dbReference type="InterPro" id="IPR029448">
    <property type="entry name" value="FANCD2"/>
</dbReference>
<dbReference type="GO" id="GO:1990918">
    <property type="term" value="P:double-strand break repair involved in meiotic recombination"/>
    <property type="evidence" value="ECO:0007669"/>
    <property type="project" value="TreeGrafter"/>
</dbReference>
<dbReference type="Proteomes" id="UP000321570">
    <property type="component" value="Unassembled WGS sequence"/>
</dbReference>
<evidence type="ECO:0000256" key="2">
    <source>
        <dbReference type="ARBA" id="ARBA00022499"/>
    </source>
</evidence>
<feature type="compositionally biased region" description="Acidic residues" evidence="6">
    <location>
        <begin position="103"/>
        <end position="127"/>
    </location>
</feature>
<accession>A0A564YIM0</accession>
<evidence type="ECO:0000256" key="1">
    <source>
        <dbReference type="ARBA" id="ARBA00004123"/>
    </source>
</evidence>
<dbReference type="GO" id="GO:0000793">
    <property type="term" value="C:condensed chromosome"/>
    <property type="evidence" value="ECO:0007669"/>
    <property type="project" value="TreeGrafter"/>
</dbReference>
<reference evidence="7 8" key="1">
    <citation type="submission" date="2019-07" db="EMBL/GenBank/DDBJ databases">
        <authorList>
            <person name="Jastrzebski P J."/>
            <person name="Paukszto L."/>
            <person name="Jastrzebski P J."/>
        </authorList>
    </citation>
    <scope>NUCLEOTIDE SEQUENCE [LARGE SCALE GENOMIC DNA]</scope>
    <source>
        <strain evidence="7 8">WMS-il1</strain>
    </source>
</reference>
<dbReference type="PANTHER" id="PTHR32086">
    <property type="entry name" value="FANCONI ANEMIA GROUP D2 PROTEIN"/>
    <property type="match status" value="1"/>
</dbReference>
<gene>
    <name evidence="7" type="ORF">WMSIL1_LOCUS6212</name>
</gene>
<evidence type="ECO:0000256" key="4">
    <source>
        <dbReference type="ARBA" id="ARBA00023242"/>
    </source>
</evidence>
<dbReference type="PANTHER" id="PTHR32086:SF0">
    <property type="entry name" value="FANCONI ANEMIA GROUP D2 PROTEIN"/>
    <property type="match status" value="1"/>
</dbReference>
<evidence type="ECO:0000256" key="3">
    <source>
        <dbReference type="ARBA" id="ARBA00022843"/>
    </source>
</evidence>
<sequence>AKARQEARLTPLIPQTRKCLEAFVYSVKLLLSQNHCADAFWLGNLKNRDLDGQEIHDTDNDDVVVSAHNSAESVVSPQSALNEDGFSIDGPLASPSDIKSELVEETTDEEMEEEGEDDEEEDDYIDE</sequence>
<dbReference type="GO" id="GO:0070182">
    <property type="term" value="F:DNA polymerase binding"/>
    <property type="evidence" value="ECO:0007669"/>
    <property type="project" value="TreeGrafter"/>
</dbReference>
<keyword evidence="4" id="KW-0539">Nucleus</keyword>
<comment type="similarity">
    <text evidence="5">Belongs to the Fanconi anemia protein FANCD2 family.</text>
</comment>
<evidence type="ECO:0000313" key="7">
    <source>
        <dbReference type="EMBL" id="VUZ46394.1"/>
    </source>
</evidence>
<organism evidence="7 8">
    <name type="scientific">Hymenolepis diminuta</name>
    <name type="common">Rat tapeworm</name>
    <dbReference type="NCBI Taxonomy" id="6216"/>
    <lineage>
        <taxon>Eukaryota</taxon>
        <taxon>Metazoa</taxon>
        <taxon>Spiralia</taxon>
        <taxon>Lophotrochozoa</taxon>
        <taxon>Platyhelminthes</taxon>
        <taxon>Cestoda</taxon>
        <taxon>Eucestoda</taxon>
        <taxon>Cyclophyllidea</taxon>
        <taxon>Hymenolepididae</taxon>
        <taxon>Hymenolepis</taxon>
    </lineage>
</organism>
<evidence type="ECO:0000313" key="8">
    <source>
        <dbReference type="Proteomes" id="UP000321570"/>
    </source>
</evidence>
<dbReference type="AlphaFoldDB" id="A0A564YIM0"/>
<dbReference type="EMBL" id="CABIJS010000221">
    <property type="protein sequence ID" value="VUZ46394.1"/>
    <property type="molecule type" value="Genomic_DNA"/>
</dbReference>
<name>A0A564YIM0_HYMDI</name>
<keyword evidence="8" id="KW-1185">Reference proteome</keyword>
<keyword evidence="2" id="KW-1017">Isopeptide bond</keyword>
<dbReference type="GO" id="GO:0005634">
    <property type="term" value="C:nucleus"/>
    <property type="evidence" value="ECO:0007669"/>
    <property type="project" value="UniProtKB-SubCell"/>
</dbReference>
<evidence type="ECO:0000256" key="6">
    <source>
        <dbReference type="SAM" id="MobiDB-lite"/>
    </source>
</evidence>